<evidence type="ECO:0000256" key="1">
    <source>
        <dbReference type="ARBA" id="ARBA00009199"/>
    </source>
</evidence>
<evidence type="ECO:0000313" key="3">
    <source>
        <dbReference type="EMBL" id="ESP00305.1"/>
    </source>
</evidence>
<dbReference type="KEGG" id="lgi:LOTGIDRAFT_225908"/>
<dbReference type="Gene3D" id="3.90.1300.10">
    <property type="entry name" value="Amidase signature (AS) domain"/>
    <property type="match status" value="1"/>
</dbReference>
<feature type="domain" description="Amidase" evidence="2">
    <location>
        <begin position="87"/>
        <end position="500"/>
    </location>
</feature>
<comment type="similarity">
    <text evidence="1">Belongs to the amidase family.</text>
</comment>
<dbReference type="Pfam" id="PF01425">
    <property type="entry name" value="Amidase"/>
    <property type="match status" value="1"/>
</dbReference>
<dbReference type="SUPFAM" id="SSF75304">
    <property type="entry name" value="Amidase signature (AS) enzymes"/>
    <property type="match status" value="1"/>
</dbReference>
<evidence type="ECO:0000313" key="4">
    <source>
        <dbReference type="Proteomes" id="UP000030746"/>
    </source>
</evidence>
<dbReference type="InterPro" id="IPR020556">
    <property type="entry name" value="Amidase_CS"/>
</dbReference>
<dbReference type="Proteomes" id="UP000030746">
    <property type="component" value="Unassembled WGS sequence"/>
</dbReference>
<sequence length="513" mass="55477">MATNDLYESPAVCLPTQDELTKLSDELNLKCTTEELEAITGHFKGTAKALQRISQLPEPALPVKYPRTPGYRPAREDNPYNAWAWKCDIQGAKEGKLAGKTVGIKDNIGVAGVPMMNGSKLLESYTPEFDATLVTRILDAGGRIVGKAACEDLCFSGCSSTCSSGPVRNPYDETRSVGGSSSGSAALVAGKVIDLAVGGDQGGSIRIPACWAGIVGLKPTYGLVPYTGAMPIEITVDHLGPMARTVHDCALLLEVMAGYDDGRDPRQPRDIKVEPYSSLIDAGIKGKKIGLVKEGFSVCTEEDVKEMVRAAAKSLEKAGAIVSDTSVPAHLDGNAIWSGTCLQGAYNNMIAGNGNGYHWKGHYITSLQESFYRSRKARPFDMSTACKLTTLIGEYMNRNYSNKFYAKSQNLTRWLTDEYNKALEEFDVLIMPTLPYKARKLPKADCSTAELIEISDSMSANTAPFDCTGHPALSIDTGNSDTAPIGMMIIGKYFNEVTVLQIARAFEKIREDE</sequence>
<dbReference type="PANTHER" id="PTHR11895:SF170">
    <property type="entry name" value="AMIDASE"/>
    <property type="match status" value="1"/>
</dbReference>
<dbReference type="GO" id="GO:0003824">
    <property type="term" value="F:catalytic activity"/>
    <property type="evidence" value="ECO:0007669"/>
    <property type="project" value="InterPro"/>
</dbReference>
<reference evidence="3 4" key="1">
    <citation type="journal article" date="2013" name="Nature">
        <title>Insights into bilaterian evolution from three spiralian genomes.</title>
        <authorList>
            <person name="Simakov O."/>
            <person name="Marletaz F."/>
            <person name="Cho S.J."/>
            <person name="Edsinger-Gonzales E."/>
            <person name="Havlak P."/>
            <person name="Hellsten U."/>
            <person name="Kuo D.H."/>
            <person name="Larsson T."/>
            <person name="Lv J."/>
            <person name="Arendt D."/>
            <person name="Savage R."/>
            <person name="Osoegawa K."/>
            <person name="de Jong P."/>
            <person name="Grimwood J."/>
            <person name="Chapman J.A."/>
            <person name="Shapiro H."/>
            <person name="Aerts A."/>
            <person name="Otillar R.P."/>
            <person name="Terry A.Y."/>
            <person name="Boore J.L."/>
            <person name="Grigoriev I.V."/>
            <person name="Lindberg D.R."/>
            <person name="Seaver E.C."/>
            <person name="Weisblat D.A."/>
            <person name="Putnam N.H."/>
            <person name="Rokhsar D.S."/>
        </authorList>
    </citation>
    <scope>NUCLEOTIDE SEQUENCE [LARGE SCALE GENOMIC DNA]</scope>
</reference>
<protein>
    <recommendedName>
        <fullName evidence="2">Amidase domain-containing protein</fullName>
    </recommendedName>
</protein>
<dbReference type="AlphaFoldDB" id="V4CEA9"/>
<dbReference type="InterPro" id="IPR000120">
    <property type="entry name" value="Amidase"/>
</dbReference>
<proteinExistence type="inferred from homology"/>
<dbReference type="GeneID" id="20247313"/>
<keyword evidence="4" id="KW-1185">Reference proteome</keyword>
<dbReference type="PROSITE" id="PS00571">
    <property type="entry name" value="AMIDASES"/>
    <property type="match status" value="1"/>
</dbReference>
<dbReference type="InterPro" id="IPR036928">
    <property type="entry name" value="AS_sf"/>
</dbReference>
<gene>
    <name evidence="3" type="ORF">LOTGIDRAFT_225908</name>
</gene>
<dbReference type="HOGENOM" id="CLU_009600_18_1_1"/>
<evidence type="ECO:0000259" key="2">
    <source>
        <dbReference type="Pfam" id="PF01425"/>
    </source>
</evidence>
<dbReference type="STRING" id="225164.V4CEA9"/>
<dbReference type="RefSeq" id="XP_009048985.1">
    <property type="nucleotide sequence ID" value="XM_009050737.1"/>
</dbReference>
<name>V4CEA9_LOTGI</name>
<organism evidence="3 4">
    <name type="scientific">Lottia gigantea</name>
    <name type="common">Giant owl limpet</name>
    <dbReference type="NCBI Taxonomy" id="225164"/>
    <lineage>
        <taxon>Eukaryota</taxon>
        <taxon>Metazoa</taxon>
        <taxon>Spiralia</taxon>
        <taxon>Lophotrochozoa</taxon>
        <taxon>Mollusca</taxon>
        <taxon>Gastropoda</taxon>
        <taxon>Patellogastropoda</taxon>
        <taxon>Lottioidea</taxon>
        <taxon>Lottiidae</taxon>
        <taxon>Lottia</taxon>
    </lineage>
</organism>
<dbReference type="PANTHER" id="PTHR11895">
    <property type="entry name" value="TRANSAMIDASE"/>
    <property type="match status" value="1"/>
</dbReference>
<dbReference type="NCBIfam" id="NF005565">
    <property type="entry name" value="PRK07235.1"/>
    <property type="match status" value="1"/>
</dbReference>
<dbReference type="OrthoDB" id="421993at2759"/>
<dbReference type="InterPro" id="IPR023631">
    <property type="entry name" value="Amidase_dom"/>
</dbReference>
<dbReference type="EMBL" id="KB200766">
    <property type="protein sequence ID" value="ESP00305.1"/>
    <property type="molecule type" value="Genomic_DNA"/>
</dbReference>
<accession>V4CEA9</accession>
<dbReference type="OMA" id="NHTVWRT"/>
<dbReference type="CTD" id="20247313"/>